<dbReference type="AlphaFoldDB" id="A0A7S2XA45"/>
<gene>
    <name evidence="2" type="ORF">LSP00402_LOCUS7178</name>
</gene>
<evidence type="ECO:0000256" key="1">
    <source>
        <dbReference type="SAM" id="MobiDB-lite"/>
    </source>
</evidence>
<name>A0A7S2XA45_9EUKA</name>
<proteinExistence type="predicted"/>
<reference evidence="2" key="1">
    <citation type="submission" date="2021-01" db="EMBL/GenBank/DDBJ databases">
        <authorList>
            <person name="Corre E."/>
            <person name="Pelletier E."/>
            <person name="Niang G."/>
            <person name="Scheremetjew M."/>
            <person name="Finn R."/>
            <person name="Kale V."/>
            <person name="Holt S."/>
            <person name="Cochrane G."/>
            <person name="Meng A."/>
            <person name="Brown T."/>
            <person name="Cohen L."/>
        </authorList>
    </citation>
    <scope>NUCLEOTIDE SEQUENCE</scope>
    <source>
        <strain evidence="2">CCMP622</strain>
    </source>
</reference>
<feature type="region of interest" description="Disordered" evidence="1">
    <location>
        <begin position="1"/>
        <end position="23"/>
    </location>
</feature>
<sequence length="107" mass="12169">MRQRGPNGRIPRSYIEDEGEDEDGESMIVNKVVAEQENAKNAMYASVAHVYVQTSRVKNHDMRKTKDSLPSPPVRSTYLDMNMRVMRTEDGGVMVLCKTDQSKFVCL</sequence>
<dbReference type="EMBL" id="HBHP01011549">
    <property type="protein sequence ID" value="CAD9758417.1"/>
    <property type="molecule type" value="Transcribed_RNA"/>
</dbReference>
<evidence type="ECO:0000313" key="2">
    <source>
        <dbReference type="EMBL" id="CAD9758417.1"/>
    </source>
</evidence>
<protein>
    <submittedName>
        <fullName evidence="2">Uncharacterized protein</fullName>
    </submittedName>
</protein>
<organism evidence="2">
    <name type="scientific">Lotharella oceanica</name>
    <dbReference type="NCBI Taxonomy" id="641309"/>
    <lineage>
        <taxon>Eukaryota</taxon>
        <taxon>Sar</taxon>
        <taxon>Rhizaria</taxon>
        <taxon>Cercozoa</taxon>
        <taxon>Chlorarachniophyceae</taxon>
        <taxon>Lotharella</taxon>
    </lineage>
</organism>
<accession>A0A7S2XA45</accession>